<proteinExistence type="predicted"/>
<sequence>METQILRIPGAGPVHRVYPFDGGYDLRVGEVAGVEGLAEPFPVAVQDEQELFASEGGVVV</sequence>
<organism evidence="1 2">
    <name type="scientific">Arthrobacter terrae</name>
    <dbReference type="NCBI Taxonomy" id="2935737"/>
    <lineage>
        <taxon>Bacteria</taxon>
        <taxon>Bacillati</taxon>
        <taxon>Actinomycetota</taxon>
        <taxon>Actinomycetes</taxon>
        <taxon>Micrococcales</taxon>
        <taxon>Micrococcaceae</taxon>
        <taxon>Arthrobacter</taxon>
    </lineage>
</organism>
<gene>
    <name evidence="1" type="ORF">IV500_16915</name>
</gene>
<accession>A0A931G5N8</accession>
<dbReference type="Proteomes" id="UP000655366">
    <property type="component" value="Unassembled WGS sequence"/>
</dbReference>
<keyword evidence="2" id="KW-1185">Reference proteome</keyword>
<dbReference type="EMBL" id="JADNYM010000024">
    <property type="protein sequence ID" value="MBG0741056.1"/>
    <property type="molecule type" value="Genomic_DNA"/>
</dbReference>
<dbReference type="AlphaFoldDB" id="A0A931G5N8"/>
<comment type="caution">
    <text evidence="1">The sequence shown here is derived from an EMBL/GenBank/DDBJ whole genome shotgun (WGS) entry which is preliminary data.</text>
</comment>
<name>A0A931G5N8_9MICC</name>
<evidence type="ECO:0000313" key="1">
    <source>
        <dbReference type="EMBL" id="MBG0741056.1"/>
    </source>
</evidence>
<protein>
    <submittedName>
        <fullName evidence="1">Uncharacterized protein</fullName>
    </submittedName>
</protein>
<reference evidence="1 2" key="1">
    <citation type="submission" date="2020-11" db="EMBL/GenBank/DDBJ databases">
        <title>Arthrobacter antarcticus sp. nov., isolated from Antarctic Soil.</title>
        <authorList>
            <person name="Li J."/>
        </authorList>
    </citation>
    <scope>NUCLEOTIDE SEQUENCE [LARGE SCALE GENOMIC DNA]</scope>
    <source>
        <strain evidence="1 2">Z1-20</strain>
    </source>
</reference>
<evidence type="ECO:0000313" key="2">
    <source>
        <dbReference type="Proteomes" id="UP000655366"/>
    </source>
</evidence>